<keyword evidence="2" id="KW-1185">Reference proteome</keyword>
<organism evidence="1 2">
    <name type="scientific">Methanococcoides seepicolus</name>
    <dbReference type="NCBI Taxonomy" id="2828780"/>
    <lineage>
        <taxon>Archaea</taxon>
        <taxon>Methanobacteriati</taxon>
        <taxon>Methanobacteriota</taxon>
        <taxon>Stenosarchaea group</taxon>
        <taxon>Methanomicrobia</taxon>
        <taxon>Methanosarcinales</taxon>
        <taxon>Methanosarcinaceae</taxon>
        <taxon>Methanococcoides</taxon>
    </lineage>
</organism>
<dbReference type="InterPro" id="IPR052265">
    <property type="entry name" value="Gamma-CA"/>
</dbReference>
<comment type="caution">
    <text evidence="1">The sequence shown here is derived from an EMBL/GenBank/DDBJ whole genome shotgun (WGS) entry which is preliminary data.</text>
</comment>
<reference evidence="1" key="1">
    <citation type="journal article" date="2021" name="mSystems">
        <title>Bacteria and Archaea Synergistically Convert Glycine Betaine to Biogenic Methane in the Formosa Cold Seep of the South China Sea.</title>
        <authorList>
            <person name="Li L."/>
            <person name="Zhang W."/>
            <person name="Zhang S."/>
            <person name="Song L."/>
            <person name="Sun Q."/>
            <person name="Zhang H."/>
            <person name="Xiang H."/>
            <person name="Dong X."/>
        </authorList>
    </citation>
    <scope>NUCLEOTIDE SEQUENCE</scope>
    <source>
        <strain evidence="1">LLY</strain>
    </source>
</reference>
<accession>A0A9E5DAF0</accession>
<dbReference type="Proteomes" id="UP001056766">
    <property type="component" value="Unassembled WGS sequence"/>
</dbReference>
<dbReference type="SUPFAM" id="SSF51161">
    <property type="entry name" value="Trimeric LpxA-like enzymes"/>
    <property type="match status" value="1"/>
</dbReference>
<dbReference type="Pfam" id="PF00132">
    <property type="entry name" value="Hexapep"/>
    <property type="match status" value="1"/>
</dbReference>
<proteinExistence type="predicted"/>
<dbReference type="PANTHER" id="PTHR43360">
    <property type="entry name" value="CARBON DIOXIDE CONCENTRATING MECHANISM PROTEIN CCMM"/>
    <property type="match status" value="1"/>
</dbReference>
<dbReference type="AlphaFoldDB" id="A0A9E5DAF0"/>
<name>A0A9E5DAF0_9EURY</name>
<dbReference type="PANTHER" id="PTHR43360:SF1">
    <property type="entry name" value="CARBOXYSOME ASSEMBLY PROTEIN CCMM"/>
    <property type="match status" value="1"/>
</dbReference>
<gene>
    <name evidence="1" type="ORF">KDK67_06650</name>
</gene>
<evidence type="ECO:0008006" key="3">
    <source>
        <dbReference type="Google" id="ProtNLM"/>
    </source>
</evidence>
<dbReference type="InterPro" id="IPR011004">
    <property type="entry name" value="Trimer_LpxA-like_sf"/>
</dbReference>
<dbReference type="EMBL" id="JAGSOI010000021">
    <property type="protein sequence ID" value="MCM1986680.1"/>
    <property type="molecule type" value="Genomic_DNA"/>
</dbReference>
<evidence type="ECO:0000313" key="1">
    <source>
        <dbReference type="EMBL" id="MCM1986680.1"/>
    </source>
</evidence>
<dbReference type="RefSeq" id="WP_250868035.1">
    <property type="nucleotide sequence ID" value="NZ_JAGSOI010000021.1"/>
</dbReference>
<sequence length="90" mass="9818">MPENIEHTPLTSWNPEMKAPSIDDSAYIHPQAIVIGDVTIGKRVMVSPFVSIRADEGSPIHIDDDSNVQDGVIMHGMKTIDIKGNPIKAN</sequence>
<protein>
    <recommendedName>
        <fullName evidence="3">Gamma carbonic anhydrase family protein</fullName>
    </recommendedName>
</protein>
<dbReference type="InterPro" id="IPR001451">
    <property type="entry name" value="Hexapep"/>
</dbReference>
<dbReference type="Gene3D" id="2.160.10.10">
    <property type="entry name" value="Hexapeptide repeat proteins"/>
    <property type="match status" value="1"/>
</dbReference>
<reference evidence="1" key="2">
    <citation type="submission" date="2021-04" db="EMBL/GenBank/DDBJ databases">
        <authorList>
            <person name="Dong X."/>
        </authorList>
    </citation>
    <scope>NUCLEOTIDE SEQUENCE</scope>
    <source>
        <strain evidence="1">LLY</strain>
    </source>
</reference>
<evidence type="ECO:0000313" key="2">
    <source>
        <dbReference type="Proteomes" id="UP001056766"/>
    </source>
</evidence>